<evidence type="ECO:0000256" key="7">
    <source>
        <dbReference type="ARBA" id="ARBA00022777"/>
    </source>
</evidence>
<dbReference type="Pfam" id="PF17203">
    <property type="entry name" value="sCache_3_2"/>
    <property type="match status" value="1"/>
</dbReference>
<dbReference type="Gene3D" id="3.30.565.10">
    <property type="entry name" value="Histidine kinase-like ATPase, C-terminal domain"/>
    <property type="match status" value="1"/>
</dbReference>
<dbReference type="SUPFAM" id="SSF55785">
    <property type="entry name" value="PYP-like sensor domain (PAS domain)"/>
    <property type="match status" value="1"/>
</dbReference>
<dbReference type="CDD" id="cd16936">
    <property type="entry name" value="HATPase_RsbW-like"/>
    <property type="match status" value="1"/>
</dbReference>
<evidence type="ECO:0000256" key="3">
    <source>
        <dbReference type="ARBA" id="ARBA00022553"/>
    </source>
</evidence>
<gene>
    <name evidence="15" type="ORF">NP777_06405</name>
</gene>
<feature type="region of interest" description="Disordered" evidence="13">
    <location>
        <begin position="382"/>
        <end position="402"/>
    </location>
</feature>
<dbReference type="InterPro" id="IPR035965">
    <property type="entry name" value="PAS-like_dom_sf"/>
</dbReference>
<dbReference type="Gene3D" id="3.60.40.10">
    <property type="entry name" value="PPM-type phosphatase domain"/>
    <property type="match status" value="1"/>
</dbReference>
<sequence>MFVLQVAIIMVLAVGAVLLLVVTVQRETTQNASDRSLAIAEGFAHSPGIVEALKSPRPTAVLQPRTEAARKSSGVAAIVIVNRDGVRYTHPQPKVIGQRWTAQQMAPLLAGRTVRTEAGHGTLGPVFSALVPVKDRDGSVVGAVGASVTVGNVNSMVARHLPGVFGAAAAAVAVTTGGAAVLSRRLMRQTRNLGPTEITRLYEHHDAVLHAAREGVVIVDADGCLLLANDEARRLLGLPLRCEGRPVRELGLALATAELLASGREATDEVHLAGGGRVLAVNQRSLDRYGGPPGSVATIRDSTELQALSGRAKAARDRLKALYDASAGIGTTLDVTRTAEELAEVAVPQFADFVTVDLAEPILLGEEPTDIEKQLRRVAARGIREDIPPNRTGGPTEFASSAPQARCLNLGHAIIEPDAHTAPGSRTQQPQSTGQLTDTESRSVIAAPLCARGVALGVASFWRSQKLETFDQDDLVLAQELAVRAAVCIDNARRYTREHAMAVTLQRSLLPRDLPEQNALDIAYRYLPAQDVGGDWFDVIPLPGARVALVVGDVVGQGLHAAATMGRLRTAVRNFSTLDLPPDELLARLDELDDGGEGRGEGRAEADDATLGATCLYAIYDPVERRCTMARAGHPPPALVYPDCRVEFLELPAGPPLGLGGFPFATTEVDIPEGSKLVLYTDGLVEDRDRDIDESLDILGNALSHVNREPEETCGAVIGALLPRRFTDDIALLVARTHALPMHQIARWDVPRDPAAVAQMRATVADQLVRWGLEDLGFITELILSELITNAIRYATGPISVRLLLDRKLICEISDGSSTSPHLRYAETTDEGGRGLFLVAQLAERWGTRYTPNGKVIWAEQSLSDEYSGV</sequence>
<organism evidence="15 16">
    <name type="scientific">Streptomyces rugosispiralis</name>
    <dbReference type="NCBI Taxonomy" id="2967341"/>
    <lineage>
        <taxon>Bacteria</taxon>
        <taxon>Bacillati</taxon>
        <taxon>Actinomycetota</taxon>
        <taxon>Actinomycetes</taxon>
        <taxon>Kitasatosporales</taxon>
        <taxon>Streptomycetaceae</taxon>
        <taxon>Streptomyces</taxon>
    </lineage>
</organism>
<evidence type="ECO:0000256" key="6">
    <source>
        <dbReference type="ARBA" id="ARBA00022741"/>
    </source>
</evidence>
<dbReference type="Gene3D" id="3.30.450.20">
    <property type="entry name" value="PAS domain"/>
    <property type="match status" value="2"/>
</dbReference>
<dbReference type="EMBL" id="JANIAA010000002">
    <property type="protein sequence ID" value="MCQ8187884.1"/>
    <property type="molecule type" value="Genomic_DNA"/>
</dbReference>
<keyword evidence="12" id="KW-0472">Membrane</keyword>
<evidence type="ECO:0000256" key="5">
    <source>
        <dbReference type="ARBA" id="ARBA00022692"/>
    </source>
</evidence>
<keyword evidence="5" id="KW-0812">Transmembrane</keyword>
<dbReference type="SMART" id="SM00091">
    <property type="entry name" value="PAS"/>
    <property type="match status" value="1"/>
</dbReference>
<dbReference type="InterPro" id="IPR036890">
    <property type="entry name" value="HATPase_C_sf"/>
</dbReference>
<dbReference type="Pfam" id="PF00989">
    <property type="entry name" value="PAS"/>
    <property type="match status" value="1"/>
</dbReference>
<dbReference type="InterPro" id="IPR029151">
    <property type="entry name" value="Sensor-like_sf"/>
</dbReference>
<dbReference type="Pfam" id="PF13581">
    <property type="entry name" value="HATPase_c_2"/>
    <property type="match status" value="1"/>
</dbReference>
<dbReference type="InterPro" id="IPR000014">
    <property type="entry name" value="PAS"/>
</dbReference>
<dbReference type="SUPFAM" id="SSF55781">
    <property type="entry name" value="GAF domain-like"/>
    <property type="match status" value="1"/>
</dbReference>
<evidence type="ECO:0000256" key="1">
    <source>
        <dbReference type="ARBA" id="ARBA00004651"/>
    </source>
</evidence>
<keyword evidence="6" id="KW-0547">Nucleotide-binding</keyword>
<proteinExistence type="predicted"/>
<dbReference type="Gene3D" id="3.30.450.40">
    <property type="match status" value="1"/>
</dbReference>
<evidence type="ECO:0000256" key="8">
    <source>
        <dbReference type="ARBA" id="ARBA00022801"/>
    </source>
</evidence>
<evidence type="ECO:0000256" key="2">
    <source>
        <dbReference type="ARBA" id="ARBA00022475"/>
    </source>
</evidence>
<evidence type="ECO:0000259" key="14">
    <source>
        <dbReference type="PROSITE" id="PS50112"/>
    </source>
</evidence>
<dbReference type="InterPro" id="IPR036457">
    <property type="entry name" value="PPM-type-like_dom_sf"/>
</dbReference>
<dbReference type="InterPro" id="IPR013767">
    <property type="entry name" value="PAS_fold"/>
</dbReference>
<evidence type="ECO:0000256" key="13">
    <source>
        <dbReference type="SAM" id="MobiDB-lite"/>
    </source>
</evidence>
<keyword evidence="10" id="KW-1133">Transmembrane helix</keyword>
<dbReference type="Pfam" id="PF01590">
    <property type="entry name" value="GAF"/>
    <property type="match status" value="1"/>
</dbReference>
<evidence type="ECO:0000313" key="15">
    <source>
        <dbReference type="EMBL" id="MCQ8187884.1"/>
    </source>
</evidence>
<dbReference type="InterPro" id="IPR052016">
    <property type="entry name" value="Bact_Sigma-Reg"/>
</dbReference>
<keyword evidence="3" id="KW-0597">Phosphoprotein</keyword>
<dbReference type="SMART" id="SM00331">
    <property type="entry name" value="PP2C_SIG"/>
    <property type="match status" value="1"/>
</dbReference>
<dbReference type="InterPro" id="IPR029016">
    <property type="entry name" value="GAF-like_dom_sf"/>
</dbReference>
<feature type="domain" description="PAS" evidence="14">
    <location>
        <begin position="201"/>
        <end position="238"/>
    </location>
</feature>
<dbReference type="InterPro" id="IPR033463">
    <property type="entry name" value="sCache_3"/>
</dbReference>
<keyword evidence="8" id="KW-0378">Hydrolase</keyword>
<keyword evidence="7" id="KW-0418">Kinase</keyword>
<dbReference type="SUPFAM" id="SSF81606">
    <property type="entry name" value="PP2C-like"/>
    <property type="match status" value="1"/>
</dbReference>
<evidence type="ECO:0000313" key="16">
    <source>
        <dbReference type="Proteomes" id="UP001204746"/>
    </source>
</evidence>
<protein>
    <submittedName>
        <fullName evidence="15">SpoIIE family protein phosphatase</fullName>
    </submittedName>
</protein>
<evidence type="ECO:0000256" key="4">
    <source>
        <dbReference type="ARBA" id="ARBA00022679"/>
    </source>
</evidence>
<comment type="caution">
    <text evidence="15">The sequence shown here is derived from an EMBL/GenBank/DDBJ whole genome shotgun (WGS) entry which is preliminary data.</text>
</comment>
<comment type="subcellular location">
    <subcellularLocation>
        <location evidence="1">Cell membrane</location>
        <topology evidence="1">Multi-pass membrane protein</topology>
    </subcellularLocation>
</comment>
<accession>A0ABT1URY4</accession>
<keyword evidence="4" id="KW-0808">Transferase</keyword>
<reference evidence="15 16" key="1">
    <citation type="submission" date="2022-07" db="EMBL/GenBank/DDBJ databases">
        <authorList>
            <person name="Phongsopitanun W."/>
            <person name="Tanasupawat S."/>
        </authorList>
    </citation>
    <scope>NUCLEOTIDE SEQUENCE [LARGE SCALE GENOMIC DNA]</scope>
    <source>
        <strain evidence="15 16">RCU-064</strain>
    </source>
</reference>
<keyword evidence="11" id="KW-0902">Two-component regulatory system</keyword>
<keyword evidence="2" id="KW-1003">Cell membrane</keyword>
<evidence type="ECO:0000256" key="9">
    <source>
        <dbReference type="ARBA" id="ARBA00022840"/>
    </source>
</evidence>
<dbReference type="PANTHER" id="PTHR43156">
    <property type="entry name" value="STAGE II SPORULATION PROTEIN E-RELATED"/>
    <property type="match status" value="1"/>
</dbReference>
<dbReference type="PANTHER" id="PTHR43156:SF2">
    <property type="entry name" value="STAGE II SPORULATION PROTEIN E"/>
    <property type="match status" value="1"/>
</dbReference>
<dbReference type="Proteomes" id="UP001204746">
    <property type="component" value="Unassembled WGS sequence"/>
</dbReference>
<dbReference type="SUPFAM" id="SSF55874">
    <property type="entry name" value="ATPase domain of HSP90 chaperone/DNA topoisomerase II/histidine kinase"/>
    <property type="match status" value="1"/>
</dbReference>
<dbReference type="RefSeq" id="WP_256649053.1">
    <property type="nucleotide sequence ID" value="NZ_JANIAA010000002.1"/>
</dbReference>
<dbReference type="InterPro" id="IPR003594">
    <property type="entry name" value="HATPase_dom"/>
</dbReference>
<keyword evidence="9" id="KW-0067">ATP-binding</keyword>
<evidence type="ECO:0000256" key="10">
    <source>
        <dbReference type="ARBA" id="ARBA00022989"/>
    </source>
</evidence>
<evidence type="ECO:0000256" key="11">
    <source>
        <dbReference type="ARBA" id="ARBA00023012"/>
    </source>
</evidence>
<dbReference type="InterPro" id="IPR001932">
    <property type="entry name" value="PPM-type_phosphatase-like_dom"/>
</dbReference>
<evidence type="ECO:0000256" key="12">
    <source>
        <dbReference type="ARBA" id="ARBA00023136"/>
    </source>
</evidence>
<keyword evidence="16" id="KW-1185">Reference proteome</keyword>
<dbReference type="InterPro" id="IPR003018">
    <property type="entry name" value="GAF"/>
</dbReference>
<feature type="compositionally biased region" description="Polar residues" evidence="13">
    <location>
        <begin position="424"/>
        <end position="438"/>
    </location>
</feature>
<feature type="region of interest" description="Disordered" evidence="13">
    <location>
        <begin position="418"/>
        <end position="439"/>
    </location>
</feature>
<dbReference type="CDD" id="cd18773">
    <property type="entry name" value="PDC1_HK_sensor"/>
    <property type="match status" value="1"/>
</dbReference>
<dbReference type="Pfam" id="PF07228">
    <property type="entry name" value="SpoIIE"/>
    <property type="match status" value="1"/>
</dbReference>
<dbReference type="PROSITE" id="PS50112">
    <property type="entry name" value="PAS"/>
    <property type="match status" value="1"/>
</dbReference>
<dbReference type="SUPFAM" id="SSF103190">
    <property type="entry name" value="Sensory domain-like"/>
    <property type="match status" value="1"/>
</dbReference>
<name>A0ABT1URY4_9ACTN</name>